<organism evidence="9 10">
    <name type="scientific">Colocasia esculenta</name>
    <name type="common">Wild taro</name>
    <name type="synonym">Arum esculentum</name>
    <dbReference type="NCBI Taxonomy" id="4460"/>
    <lineage>
        <taxon>Eukaryota</taxon>
        <taxon>Viridiplantae</taxon>
        <taxon>Streptophyta</taxon>
        <taxon>Embryophyta</taxon>
        <taxon>Tracheophyta</taxon>
        <taxon>Spermatophyta</taxon>
        <taxon>Magnoliopsida</taxon>
        <taxon>Liliopsida</taxon>
        <taxon>Araceae</taxon>
        <taxon>Aroideae</taxon>
        <taxon>Colocasieae</taxon>
        <taxon>Colocasia</taxon>
    </lineage>
</organism>
<feature type="domain" description="WRKY" evidence="8">
    <location>
        <begin position="318"/>
        <end position="384"/>
    </location>
</feature>
<gene>
    <name evidence="9" type="ORF">Taro_019241</name>
</gene>
<evidence type="ECO:0000313" key="9">
    <source>
        <dbReference type="EMBL" id="MQL86709.1"/>
    </source>
</evidence>
<dbReference type="Pfam" id="PF03106">
    <property type="entry name" value="WRKY"/>
    <property type="match status" value="1"/>
</dbReference>
<dbReference type="FunFam" id="2.20.25.80:FF:000002">
    <property type="entry name" value="probable WRKY transcription factor 31"/>
    <property type="match status" value="1"/>
</dbReference>
<evidence type="ECO:0000259" key="8">
    <source>
        <dbReference type="PROSITE" id="PS50811"/>
    </source>
</evidence>
<keyword evidence="3" id="KW-0238">DNA-binding</keyword>
<keyword evidence="2" id="KW-0805">Transcription regulation</keyword>
<dbReference type="InterPro" id="IPR003657">
    <property type="entry name" value="WRKY_dom"/>
</dbReference>
<dbReference type="OrthoDB" id="2020995at2759"/>
<dbReference type="Proteomes" id="UP000652761">
    <property type="component" value="Unassembled WGS sequence"/>
</dbReference>
<feature type="coiled-coil region" evidence="6">
    <location>
        <begin position="125"/>
        <end position="152"/>
    </location>
</feature>
<keyword evidence="4" id="KW-0804">Transcription</keyword>
<evidence type="ECO:0000256" key="4">
    <source>
        <dbReference type="ARBA" id="ARBA00023163"/>
    </source>
</evidence>
<dbReference type="EMBL" id="NMUH01000920">
    <property type="protein sequence ID" value="MQL86709.1"/>
    <property type="molecule type" value="Genomic_DNA"/>
</dbReference>
<protein>
    <recommendedName>
        <fullName evidence="8">WRKY domain-containing protein</fullName>
    </recommendedName>
</protein>
<evidence type="ECO:0000256" key="6">
    <source>
        <dbReference type="SAM" id="Coils"/>
    </source>
</evidence>
<feature type="compositionally biased region" description="Polar residues" evidence="7">
    <location>
        <begin position="558"/>
        <end position="567"/>
    </location>
</feature>
<dbReference type="AlphaFoldDB" id="A0A843V4X6"/>
<dbReference type="GO" id="GO:0043565">
    <property type="term" value="F:sequence-specific DNA binding"/>
    <property type="evidence" value="ECO:0007669"/>
    <property type="project" value="InterPro"/>
</dbReference>
<feature type="region of interest" description="Disordered" evidence="7">
    <location>
        <begin position="216"/>
        <end position="304"/>
    </location>
</feature>
<dbReference type="PROSITE" id="PS50811">
    <property type="entry name" value="WRKY"/>
    <property type="match status" value="1"/>
</dbReference>
<sequence>MERRPSEMAHDGHHDLLQHGIVTSLADDTQRRDEYLCNNDGVGGGGRSAGDGRQEAIEEVDFFAASSRRGAGGERHQLGEACSGDRRESYLQDTGVKIGLQLLTTDPGLRPAGHEINGRVPNLKLMTLQGELDRLSEENRRLRSMLEQLTRNYSALHSHLLIAMQQQTRDTTRSIPMLPEVGVLLCKAHRLAVRSSSEAPAAMEQHFMELGRARAPVTGETSDGGGEDDHPSPSLTNSVDTASKEHRAVVAASAGGRKGPSLNNDGGASSGPSSPTWAAEKRPKVAQESINSPTSTAGADQASTVPYRRARVSVRTRSDAPMISDGCQWRKYGQKMAKGNPCPRAYYRCTMAVGCPVRKQVQRCAEDKTILTTTYEGSHNHPLPPAATAMANTTSAAAAMLLSGSTTSKDTLMNPAGYFPMAPYGACPTSTATLSASAPFPTVTLDLTRPQSSVQLLQRPPAAIPFPLLQLPPAAYLPQKVLLTEQQVGHGQRQSSMVETVTEAITSDPNFTAALAAAISSIMGAPRSTSGTVNGASSTTTASPPGPPLVPESPQLPAQSCTTFSTH</sequence>
<evidence type="ECO:0000256" key="3">
    <source>
        <dbReference type="ARBA" id="ARBA00023125"/>
    </source>
</evidence>
<reference evidence="9" key="1">
    <citation type="submission" date="2017-07" db="EMBL/GenBank/DDBJ databases">
        <title>Taro Niue Genome Assembly and Annotation.</title>
        <authorList>
            <person name="Atibalentja N."/>
            <person name="Keating K."/>
            <person name="Fields C.J."/>
        </authorList>
    </citation>
    <scope>NUCLEOTIDE SEQUENCE</scope>
    <source>
        <strain evidence="9">Niue_2</strain>
        <tissue evidence="9">Leaf</tissue>
    </source>
</reference>
<dbReference type="InterPro" id="IPR036576">
    <property type="entry name" value="WRKY_dom_sf"/>
</dbReference>
<dbReference type="SUPFAM" id="SSF118290">
    <property type="entry name" value="WRKY DNA-binding domain"/>
    <property type="match status" value="1"/>
</dbReference>
<feature type="compositionally biased region" description="Polar residues" evidence="7">
    <location>
        <begin position="288"/>
        <end position="304"/>
    </location>
</feature>
<name>A0A843V4X6_COLES</name>
<keyword evidence="5" id="KW-0539">Nucleus</keyword>
<dbReference type="SMART" id="SM00774">
    <property type="entry name" value="WRKY"/>
    <property type="match status" value="1"/>
</dbReference>
<dbReference type="PANTHER" id="PTHR31429:SF59">
    <property type="entry name" value="WRKY TRANSCRIPTION FACTOR 47-RELATED"/>
    <property type="match status" value="1"/>
</dbReference>
<dbReference type="GO" id="GO:0003700">
    <property type="term" value="F:DNA-binding transcription factor activity"/>
    <property type="evidence" value="ECO:0007669"/>
    <property type="project" value="InterPro"/>
</dbReference>
<evidence type="ECO:0000256" key="2">
    <source>
        <dbReference type="ARBA" id="ARBA00023015"/>
    </source>
</evidence>
<comment type="subcellular location">
    <subcellularLocation>
        <location evidence="1">Nucleus</location>
    </subcellularLocation>
</comment>
<dbReference type="InterPro" id="IPR044810">
    <property type="entry name" value="WRKY_plant"/>
</dbReference>
<dbReference type="PANTHER" id="PTHR31429">
    <property type="entry name" value="WRKY TRANSCRIPTION FACTOR 36-RELATED"/>
    <property type="match status" value="1"/>
</dbReference>
<accession>A0A843V4X6</accession>
<feature type="region of interest" description="Disordered" evidence="7">
    <location>
        <begin position="527"/>
        <end position="567"/>
    </location>
</feature>
<evidence type="ECO:0000313" key="10">
    <source>
        <dbReference type="Proteomes" id="UP000652761"/>
    </source>
</evidence>
<evidence type="ECO:0000256" key="1">
    <source>
        <dbReference type="ARBA" id="ARBA00004123"/>
    </source>
</evidence>
<dbReference type="Gene3D" id="2.20.25.80">
    <property type="entry name" value="WRKY domain"/>
    <property type="match status" value="1"/>
</dbReference>
<comment type="caution">
    <text evidence="9">The sequence shown here is derived from an EMBL/GenBank/DDBJ whole genome shotgun (WGS) entry which is preliminary data.</text>
</comment>
<keyword evidence="10" id="KW-1185">Reference proteome</keyword>
<dbReference type="GO" id="GO:0005634">
    <property type="term" value="C:nucleus"/>
    <property type="evidence" value="ECO:0007669"/>
    <property type="project" value="UniProtKB-SubCell"/>
</dbReference>
<proteinExistence type="predicted"/>
<feature type="compositionally biased region" description="Polar residues" evidence="7">
    <location>
        <begin position="261"/>
        <end position="276"/>
    </location>
</feature>
<keyword evidence="6" id="KW-0175">Coiled coil</keyword>
<evidence type="ECO:0000256" key="5">
    <source>
        <dbReference type="ARBA" id="ARBA00023242"/>
    </source>
</evidence>
<evidence type="ECO:0000256" key="7">
    <source>
        <dbReference type="SAM" id="MobiDB-lite"/>
    </source>
</evidence>